<comment type="caution">
    <text evidence="1">The sequence shown here is derived from an EMBL/GenBank/DDBJ whole genome shotgun (WGS) entry which is preliminary data.</text>
</comment>
<evidence type="ECO:0000313" key="1">
    <source>
        <dbReference type="EMBL" id="OXU28948.1"/>
    </source>
</evidence>
<name>A0A232FEQ0_9HYME</name>
<dbReference type="AlphaFoldDB" id="A0A232FEQ0"/>
<accession>A0A232FEQ0</accession>
<evidence type="ECO:0000313" key="2">
    <source>
        <dbReference type="Proteomes" id="UP000215335"/>
    </source>
</evidence>
<protein>
    <submittedName>
        <fullName evidence="1">Uncharacterized protein</fullName>
    </submittedName>
</protein>
<dbReference type="EMBL" id="NNAY01000356">
    <property type="protein sequence ID" value="OXU28948.1"/>
    <property type="molecule type" value="Genomic_DNA"/>
</dbReference>
<proteinExistence type="predicted"/>
<gene>
    <name evidence="1" type="ORF">TSAR_009806</name>
</gene>
<sequence length="80" mass="9248">MVHPFFSIASSKCISSELYVSHRCVCSRTYLRKRIYVRMIQVHRCEKQQCSLGRDECDDGRTDGQVLACAFNHNGARHIQ</sequence>
<keyword evidence="2" id="KW-1185">Reference proteome</keyword>
<organism evidence="1 2">
    <name type="scientific">Trichomalopsis sarcophagae</name>
    <dbReference type="NCBI Taxonomy" id="543379"/>
    <lineage>
        <taxon>Eukaryota</taxon>
        <taxon>Metazoa</taxon>
        <taxon>Ecdysozoa</taxon>
        <taxon>Arthropoda</taxon>
        <taxon>Hexapoda</taxon>
        <taxon>Insecta</taxon>
        <taxon>Pterygota</taxon>
        <taxon>Neoptera</taxon>
        <taxon>Endopterygota</taxon>
        <taxon>Hymenoptera</taxon>
        <taxon>Apocrita</taxon>
        <taxon>Proctotrupomorpha</taxon>
        <taxon>Chalcidoidea</taxon>
        <taxon>Pteromalidae</taxon>
        <taxon>Pteromalinae</taxon>
        <taxon>Trichomalopsis</taxon>
    </lineage>
</organism>
<reference evidence="1 2" key="1">
    <citation type="journal article" date="2017" name="Curr. Biol.">
        <title>The Evolution of Venom by Co-option of Single-Copy Genes.</title>
        <authorList>
            <person name="Martinson E.O."/>
            <person name="Mrinalini"/>
            <person name="Kelkar Y.D."/>
            <person name="Chang C.H."/>
            <person name="Werren J.H."/>
        </authorList>
    </citation>
    <scope>NUCLEOTIDE SEQUENCE [LARGE SCALE GENOMIC DNA]</scope>
    <source>
        <strain evidence="1 2">Alberta</strain>
        <tissue evidence="1">Whole body</tissue>
    </source>
</reference>
<dbReference type="Proteomes" id="UP000215335">
    <property type="component" value="Unassembled WGS sequence"/>
</dbReference>